<comment type="function">
    <text evidence="2 18">Cell wall formation.</text>
</comment>
<keyword evidence="8 21" id="KW-0479">Metal-binding</keyword>
<comment type="cofactor">
    <cofactor evidence="21">
        <name>Mg(2+)</name>
        <dbReference type="ChEBI" id="CHEBI:18420"/>
    </cofactor>
    <cofactor evidence="21">
        <name>Mn(2+)</name>
        <dbReference type="ChEBI" id="CHEBI:29035"/>
    </cofactor>
    <text evidence="21">Binds 2 magnesium or manganese ions per subunit.</text>
</comment>
<keyword evidence="6 18" id="KW-0963">Cytoplasm</keyword>
<feature type="binding site" evidence="21">
    <location>
        <position position="328"/>
    </location>
    <ligand>
        <name>Mg(2+)</name>
        <dbReference type="ChEBI" id="CHEBI:18420"/>
        <label>2</label>
    </ligand>
</feature>
<keyword evidence="11 21" id="KW-0460">Magnesium</keyword>
<feature type="binding site" evidence="20">
    <location>
        <position position="150"/>
    </location>
    <ligand>
        <name>ATP</name>
        <dbReference type="ChEBI" id="CHEBI:30616"/>
    </ligand>
</feature>
<comment type="cofactor">
    <cofactor evidence="1">
        <name>Mn(2+)</name>
        <dbReference type="ChEBI" id="CHEBI:29035"/>
    </cofactor>
</comment>
<evidence type="ECO:0000256" key="10">
    <source>
        <dbReference type="ARBA" id="ARBA00022840"/>
    </source>
</evidence>
<dbReference type="GO" id="GO:0071555">
    <property type="term" value="P:cell wall organization"/>
    <property type="evidence" value="ECO:0007669"/>
    <property type="project" value="UniProtKB-KW"/>
</dbReference>
<dbReference type="SUPFAM" id="SSF52440">
    <property type="entry name" value="PreATP-grasp domain"/>
    <property type="match status" value="1"/>
</dbReference>
<evidence type="ECO:0000256" key="4">
    <source>
        <dbReference type="ARBA" id="ARBA00004752"/>
    </source>
</evidence>
<comment type="pathway">
    <text evidence="17">Glycan biosynthesis.</text>
</comment>
<feature type="domain" description="ATP-grasp" evidence="23">
    <location>
        <begin position="154"/>
        <end position="361"/>
    </location>
</feature>
<dbReference type="InterPro" id="IPR013815">
    <property type="entry name" value="ATP_grasp_subdomain_1"/>
</dbReference>
<evidence type="ECO:0000313" key="24">
    <source>
        <dbReference type="EMBL" id="CAA9587359.1"/>
    </source>
</evidence>
<accession>A0A6J4VW84</accession>
<reference evidence="24" key="1">
    <citation type="submission" date="2020-02" db="EMBL/GenBank/DDBJ databases">
        <authorList>
            <person name="Meier V. D."/>
        </authorList>
    </citation>
    <scope>NUCLEOTIDE SEQUENCE</scope>
    <source>
        <strain evidence="24">AVDCRST_MAG18</strain>
    </source>
</reference>
<dbReference type="EC" id="6.3.2.4" evidence="18"/>
<dbReference type="InterPro" id="IPR016185">
    <property type="entry name" value="PreATP-grasp_dom_sf"/>
</dbReference>
<dbReference type="InterPro" id="IPR011127">
    <property type="entry name" value="Dala_Dala_lig_N"/>
</dbReference>
<keyword evidence="14 21" id="KW-0464">Manganese</keyword>
<dbReference type="FunFam" id="3.30.470.20:FF:000008">
    <property type="entry name" value="D-alanine--D-alanine ligase"/>
    <property type="match status" value="1"/>
</dbReference>
<evidence type="ECO:0000256" key="3">
    <source>
        <dbReference type="ARBA" id="ARBA00004496"/>
    </source>
</evidence>
<evidence type="ECO:0000256" key="14">
    <source>
        <dbReference type="ARBA" id="ARBA00023211"/>
    </source>
</evidence>
<dbReference type="HAMAP" id="MF_00047">
    <property type="entry name" value="Dala_Dala_lig"/>
    <property type="match status" value="1"/>
</dbReference>
<dbReference type="GO" id="GO:0005524">
    <property type="term" value="F:ATP binding"/>
    <property type="evidence" value="ECO:0007669"/>
    <property type="project" value="UniProtKB-UniRule"/>
</dbReference>
<dbReference type="GO" id="GO:0008360">
    <property type="term" value="P:regulation of cell shape"/>
    <property type="evidence" value="ECO:0007669"/>
    <property type="project" value="UniProtKB-KW"/>
</dbReference>
<keyword evidence="10 22" id="KW-0067">ATP-binding</keyword>
<dbReference type="InterPro" id="IPR011095">
    <property type="entry name" value="Dala_Dala_lig_C"/>
</dbReference>
<dbReference type="GO" id="GO:0046872">
    <property type="term" value="F:metal ion binding"/>
    <property type="evidence" value="ECO:0007669"/>
    <property type="project" value="UniProtKB-KW"/>
</dbReference>
<name>A0A6J4VW84_9BACT</name>
<feature type="active site" evidence="19">
    <location>
        <position position="203"/>
    </location>
</feature>
<feature type="binding site" evidence="21">
    <location>
        <position position="330"/>
    </location>
    <ligand>
        <name>Mg(2+)</name>
        <dbReference type="ChEBI" id="CHEBI:18420"/>
        <label>2</label>
    </ligand>
</feature>
<comment type="subcellular location">
    <subcellularLocation>
        <location evidence="3 18">Cytoplasm</location>
    </subcellularLocation>
</comment>
<dbReference type="NCBIfam" id="NF002378">
    <property type="entry name" value="PRK01372.1"/>
    <property type="match status" value="1"/>
</dbReference>
<dbReference type="UniPathway" id="UPA00219"/>
<feature type="binding site" evidence="20">
    <location>
        <begin position="195"/>
        <end position="197"/>
    </location>
    <ligand>
        <name>ATP</name>
        <dbReference type="ChEBI" id="CHEBI:30616"/>
    </ligand>
</feature>
<evidence type="ECO:0000256" key="11">
    <source>
        <dbReference type="ARBA" id="ARBA00022842"/>
    </source>
</evidence>
<evidence type="ECO:0000256" key="19">
    <source>
        <dbReference type="PIRSR" id="PIRSR039102-1"/>
    </source>
</evidence>
<evidence type="ECO:0000256" key="2">
    <source>
        <dbReference type="ARBA" id="ARBA00003921"/>
    </source>
</evidence>
<dbReference type="InterPro" id="IPR000291">
    <property type="entry name" value="D-Ala_lig_Van_CS"/>
</dbReference>
<comment type="catalytic activity">
    <reaction evidence="16 18">
        <text>2 D-alanine + ATP = D-alanyl-D-alanine + ADP + phosphate + H(+)</text>
        <dbReference type="Rhea" id="RHEA:11224"/>
        <dbReference type="ChEBI" id="CHEBI:15378"/>
        <dbReference type="ChEBI" id="CHEBI:30616"/>
        <dbReference type="ChEBI" id="CHEBI:43474"/>
        <dbReference type="ChEBI" id="CHEBI:57416"/>
        <dbReference type="ChEBI" id="CHEBI:57822"/>
        <dbReference type="ChEBI" id="CHEBI:456216"/>
        <dbReference type="EC" id="6.3.2.4"/>
    </reaction>
</comment>
<evidence type="ECO:0000256" key="16">
    <source>
        <dbReference type="ARBA" id="ARBA00047614"/>
    </source>
</evidence>
<dbReference type="Gene3D" id="3.30.1490.20">
    <property type="entry name" value="ATP-grasp fold, A domain"/>
    <property type="match status" value="1"/>
</dbReference>
<gene>
    <name evidence="18" type="primary">ddl</name>
    <name evidence="24" type="ORF">AVDCRST_MAG18-4102</name>
</gene>
<evidence type="ECO:0000256" key="6">
    <source>
        <dbReference type="ARBA" id="ARBA00022490"/>
    </source>
</evidence>
<evidence type="ECO:0000256" key="18">
    <source>
        <dbReference type="HAMAP-Rule" id="MF_00047"/>
    </source>
</evidence>
<dbReference type="Pfam" id="PF07478">
    <property type="entry name" value="Dala_Dala_lig_C"/>
    <property type="match status" value="1"/>
</dbReference>
<dbReference type="InterPro" id="IPR011761">
    <property type="entry name" value="ATP-grasp"/>
</dbReference>
<comment type="pathway">
    <text evidence="4 18">Cell wall biogenesis; peptidoglycan biosynthesis.</text>
</comment>
<dbReference type="PROSITE" id="PS50975">
    <property type="entry name" value="ATP_GRASP"/>
    <property type="match status" value="1"/>
</dbReference>
<evidence type="ECO:0000256" key="8">
    <source>
        <dbReference type="ARBA" id="ARBA00022723"/>
    </source>
</evidence>
<feature type="active site" evidence="19">
    <location>
        <position position="18"/>
    </location>
</feature>
<evidence type="ECO:0000256" key="13">
    <source>
        <dbReference type="ARBA" id="ARBA00022984"/>
    </source>
</evidence>
<dbReference type="Gene3D" id="3.40.50.20">
    <property type="match status" value="1"/>
</dbReference>
<dbReference type="AlphaFoldDB" id="A0A6J4VW84"/>
<dbReference type="InterPro" id="IPR005905">
    <property type="entry name" value="D_ala_D_ala"/>
</dbReference>
<keyword evidence="13 18" id="KW-0573">Peptidoglycan synthesis</keyword>
<feature type="active site" evidence="19">
    <location>
        <position position="339"/>
    </location>
</feature>
<dbReference type="GO" id="GO:0009252">
    <property type="term" value="P:peptidoglycan biosynthetic process"/>
    <property type="evidence" value="ECO:0007669"/>
    <property type="project" value="UniProtKB-UniRule"/>
</dbReference>
<evidence type="ECO:0000256" key="12">
    <source>
        <dbReference type="ARBA" id="ARBA00022960"/>
    </source>
</evidence>
<dbReference type="FunFam" id="3.30.1490.20:FF:000007">
    <property type="entry name" value="D-alanine--D-alanine ligase"/>
    <property type="match status" value="1"/>
</dbReference>
<evidence type="ECO:0000256" key="15">
    <source>
        <dbReference type="ARBA" id="ARBA00023316"/>
    </source>
</evidence>
<evidence type="ECO:0000256" key="9">
    <source>
        <dbReference type="ARBA" id="ARBA00022741"/>
    </source>
</evidence>
<feature type="binding site" evidence="21">
    <location>
        <position position="328"/>
    </location>
    <ligand>
        <name>Mg(2+)</name>
        <dbReference type="ChEBI" id="CHEBI:18420"/>
        <label>1</label>
    </ligand>
</feature>
<protein>
    <recommendedName>
        <fullName evidence="18">D-alanine--D-alanine ligase</fullName>
        <ecNumber evidence="18">6.3.2.4</ecNumber>
    </recommendedName>
    <alternativeName>
        <fullName evidence="18">D-Ala-D-Ala ligase</fullName>
    </alternativeName>
    <alternativeName>
        <fullName evidence="18">D-alanylalanine synthetase</fullName>
    </alternativeName>
</protein>
<dbReference type="SUPFAM" id="SSF56059">
    <property type="entry name" value="Glutathione synthetase ATP-binding domain-like"/>
    <property type="match status" value="1"/>
</dbReference>
<keyword evidence="7 18" id="KW-0436">Ligase</keyword>
<organism evidence="24">
    <name type="scientific">uncultured Thermomicrobiales bacterium</name>
    <dbReference type="NCBI Taxonomy" id="1645740"/>
    <lineage>
        <taxon>Bacteria</taxon>
        <taxon>Pseudomonadati</taxon>
        <taxon>Thermomicrobiota</taxon>
        <taxon>Thermomicrobia</taxon>
        <taxon>Thermomicrobiales</taxon>
        <taxon>environmental samples</taxon>
    </lineage>
</organism>
<dbReference type="PROSITE" id="PS00843">
    <property type="entry name" value="DALA_DALA_LIGASE_1"/>
    <property type="match status" value="1"/>
</dbReference>
<dbReference type="Gene3D" id="3.30.470.20">
    <property type="entry name" value="ATP-grasp fold, B domain"/>
    <property type="match status" value="1"/>
</dbReference>
<sequence length="374" mass="40074">MAGRKIRVGVIFGGKSGEHDVSLRSARAVMAALDPARYEVVPLGITREGRWLTGGDPMARLEAGSELARLEGRAGAAEEIGGELVPHASATPPIFAAGREPGAVAGPIDVVFPVLHGPRGEDGTVQGMLELADIPYVGAGVLASAVAMDKAVTKVVLAQAGIPQAPWIVVLKRDWERDPATIEGRVARELGFPCFIKPANMGSSVGITKVKGAGELAAGIDLAARYDRKIVIEAGIDARELEISILGNDEPIASAISEIEPTGEFYDYTAKYVDEDGARFTLPAQIPRERAEELRAMAIAAYRAIDCAGMARVDFFLERGTDRIVLNEINTIPGFTAISQYPKMWEASGLPFAELIERLVELAVERHAEKRERL</sequence>
<evidence type="ECO:0000259" key="23">
    <source>
        <dbReference type="PROSITE" id="PS50975"/>
    </source>
</evidence>
<keyword evidence="9 20" id="KW-0547">Nucleotide-binding</keyword>
<evidence type="ECO:0000256" key="5">
    <source>
        <dbReference type="ARBA" id="ARBA00010871"/>
    </source>
</evidence>
<dbReference type="PROSITE" id="PS00844">
    <property type="entry name" value="DALA_DALA_LIGASE_2"/>
    <property type="match status" value="1"/>
</dbReference>
<dbReference type="GO" id="GO:0008716">
    <property type="term" value="F:D-alanine-D-alanine ligase activity"/>
    <property type="evidence" value="ECO:0007669"/>
    <property type="project" value="UniProtKB-UniRule"/>
</dbReference>
<evidence type="ECO:0000256" key="7">
    <source>
        <dbReference type="ARBA" id="ARBA00022598"/>
    </source>
</evidence>
<dbReference type="EMBL" id="CADCWN010000327">
    <property type="protein sequence ID" value="CAA9587359.1"/>
    <property type="molecule type" value="Genomic_DNA"/>
</dbReference>
<dbReference type="PIRSF" id="PIRSF039102">
    <property type="entry name" value="Ddl/VanB"/>
    <property type="match status" value="1"/>
</dbReference>
<evidence type="ECO:0000256" key="20">
    <source>
        <dbReference type="PIRSR" id="PIRSR039102-2"/>
    </source>
</evidence>
<feature type="binding site" evidence="21">
    <location>
        <position position="314"/>
    </location>
    <ligand>
        <name>Mg(2+)</name>
        <dbReference type="ChEBI" id="CHEBI:18420"/>
        <label>1</label>
    </ligand>
</feature>
<evidence type="ECO:0000256" key="1">
    <source>
        <dbReference type="ARBA" id="ARBA00001936"/>
    </source>
</evidence>
<feature type="binding site" evidence="20">
    <location>
        <begin position="233"/>
        <end position="240"/>
    </location>
    <ligand>
        <name>ATP</name>
        <dbReference type="ChEBI" id="CHEBI:30616"/>
    </ligand>
</feature>
<evidence type="ECO:0000256" key="22">
    <source>
        <dbReference type="PROSITE-ProRule" id="PRU00409"/>
    </source>
</evidence>
<keyword evidence="15 18" id="KW-0961">Cell wall biogenesis/degradation</keyword>
<dbReference type="PANTHER" id="PTHR23132:SF25">
    <property type="entry name" value="D-ALANINE--D-ALANINE LIGASE A"/>
    <property type="match status" value="1"/>
</dbReference>
<dbReference type="GO" id="GO:0005829">
    <property type="term" value="C:cytosol"/>
    <property type="evidence" value="ECO:0007669"/>
    <property type="project" value="TreeGrafter"/>
</dbReference>
<feature type="binding site" evidence="20">
    <location>
        <begin position="203"/>
        <end position="204"/>
    </location>
    <ligand>
        <name>ATP</name>
        <dbReference type="ChEBI" id="CHEBI:30616"/>
    </ligand>
</feature>
<dbReference type="NCBIfam" id="TIGR01205">
    <property type="entry name" value="D_ala_D_alaTIGR"/>
    <property type="match status" value="1"/>
</dbReference>
<dbReference type="NCBIfam" id="NF002528">
    <property type="entry name" value="PRK01966.1-4"/>
    <property type="match status" value="1"/>
</dbReference>
<feature type="binding site" evidence="20">
    <location>
        <begin position="327"/>
        <end position="328"/>
    </location>
    <ligand>
        <name>ATP</name>
        <dbReference type="ChEBI" id="CHEBI:30616"/>
    </ligand>
</feature>
<dbReference type="PANTHER" id="PTHR23132">
    <property type="entry name" value="D-ALANINE--D-ALANINE LIGASE"/>
    <property type="match status" value="1"/>
</dbReference>
<evidence type="ECO:0000256" key="21">
    <source>
        <dbReference type="PIRSR" id="PIRSR039102-3"/>
    </source>
</evidence>
<proteinExistence type="inferred from homology"/>
<evidence type="ECO:0000256" key="17">
    <source>
        <dbReference type="ARBA" id="ARBA00060592"/>
    </source>
</evidence>
<keyword evidence="12 18" id="KW-0133">Cell shape</keyword>
<comment type="similarity">
    <text evidence="5 18">Belongs to the D-alanine--D-alanine ligase family.</text>
</comment>
<dbReference type="Pfam" id="PF01820">
    <property type="entry name" value="Dala_Dala_lig_N"/>
    <property type="match status" value="1"/>
</dbReference>